<organism evidence="1 2">
    <name type="scientific">Gossypium lobatum</name>
    <dbReference type="NCBI Taxonomy" id="34289"/>
    <lineage>
        <taxon>Eukaryota</taxon>
        <taxon>Viridiplantae</taxon>
        <taxon>Streptophyta</taxon>
        <taxon>Embryophyta</taxon>
        <taxon>Tracheophyta</taxon>
        <taxon>Spermatophyta</taxon>
        <taxon>Magnoliopsida</taxon>
        <taxon>eudicotyledons</taxon>
        <taxon>Gunneridae</taxon>
        <taxon>Pentapetalae</taxon>
        <taxon>rosids</taxon>
        <taxon>malvids</taxon>
        <taxon>Malvales</taxon>
        <taxon>Malvaceae</taxon>
        <taxon>Malvoideae</taxon>
        <taxon>Gossypium</taxon>
    </lineage>
</organism>
<dbReference type="AlphaFoldDB" id="A0A7J8MQQ2"/>
<dbReference type="Proteomes" id="UP000593572">
    <property type="component" value="Unassembled WGS sequence"/>
</dbReference>
<comment type="caution">
    <text evidence="1">The sequence shown here is derived from an EMBL/GenBank/DDBJ whole genome shotgun (WGS) entry which is preliminary data.</text>
</comment>
<gene>
    <name evidence="1" type="ORF">Golob_011675</name>
</gene>
<accession>A0A7J8MQQ2</accession>
<evidence type="ECO:0000313" key="1">
    <source>
        <dbReference type="EMBL" id="MBA0566902.1"/>
    </source>
</evidence>
<evidence type="ECO:0000313" key="2">
    <source>
        <dbReference type="Proteomes" id="UP000593572"/>
    </source>
</evidence>
<keyword evidence="2" id="KW-1185">Reference proteome</keyword>
<dbReference type="EMBL" id="JABEZX010000009">
    <property type="protein sequence ID" value="MBA0566902.1"/>
    <property type="molecule type" value="Genomic_DNA"/>
</dbReference>
<protein>
    <submittedName>
        <fullName evidence="1">Uncharacterized protein</fullName>
    </submittedName>
</protein>
<name>A0A7J8MQQ2_9ROSI</name>
<proteinExistence type="predicted"/>
<sequence length="20" mass="2241">MVSKHNIIKVADLIDSITRS</sequence>
<reference evidence="1 2" key="1">
    <citation type="journal article" date="2019" name="Genome Biol. Evol.">
        <title>Insights into the evolution of the New World diploid cottons (Gossypium, subgenus Houzingenia) based on genome sequencing.</title>
        <authorList>
            <person name="Grover C.E."/>
            <person name="Arick M.A. 2nd"/>
            <person name="Thrash A."/>
            <person name="Conover J.L."/>
            <person name="Sanders W.S."/>
            <person name="Peterson D.G."/>
            <person name="Frelichowski J.E."/>
            <person name="Scheffler J.A."/>
            <person name="Scheffler B.E."/>
            <person name="Wendel J.F."/>
        </authorList>
    </citation>
    <scope>NUCLEOTIDE SEQUENCE [LARGE SCALE GENOMIC DNA]</scope>
    <source>
        <strain evidence="1">157</strain>
        <tissue evidence="1">Leaf</tissue>
    </source>
</reference>